<feature type="compositionally biased region" description="Basic and acidic residues" evidence="1">
    <location>
        <begin position="26"/>
        <end position="39"/>
    </location>
</feature>
<keyword evidence="3" id="KW-1185">Reference proteome</keyword>
<sequence>MWFEKMMRAVRRGIDSVEELERVEREEAEAEQRRREEVRPPSAGSNHLPVDFVGDWDTVYPDVALSPSLLAEFGLLDSVPVAVERGSPGVSSGGGS</sequence>
<dbReference type="Proteomes" id="UP001243330">
    <property type="component" value="Unassembled WGS sequence"/>
</dbReference>
<dbReference type="EMBL" id="JAQOWY010001365">
    <property type="protein sequence ID" value="KAK1837394.1"/>
    <property type="molecule type" value="Genomic_DNA"/>
</dbReference>
<reference evidence="2" key="1">
    <citation type="submission" date="2023-01" db="EMBL/GenBank/DDBJ databases">
        <title>Colletotrichum chrysophilum M932 genome sequence.</title>
        <authorList>
            <person name="Baroncelli R."/>
        </authorList>
    </citation>
    <scope>NUCLEOTIDE SEQUENCE</scope>
    <source>
        <strain evidence="2">M932</strain>
    </source>
</reference>
<accession>A0AAD9A1J1</accession>
<evidence type="ECO:0000313" key="3">
    <source>
        <dbReference type="Proteomes" id="UP001243330"/>
    </source>
</evidence>
<name>A0AAD9A1J1_9PEZI</name>
<evidence type="ECO:0000256" key="1">
    <source>
        <dbReference type="SAM" id="MobiDB-lite"/>
    </source>
</evidence>
<proteinExistence type="predicted"/>
<comment type="caution">
    <text evidence="2">The sequence shown here is derived from an EMBL/GenBank/DDBJ whole genome shotgun (WGS) entry which is preliminary data.</text>
</comment>
<dbReference type="AlphaFoldDB" id="A0AAD9A1J1"/>
<organism evidence="2 3">
    <name type="scientific">Colletotrichum chrysophilum</name>
    <dbReference type="NCBI Taxonomy" id="1836956"/>
    <lineage>
        <taxon>Eukaryota</taxon>
        <taxon>Fungi</taxon>
        <taxon>Dikarya</taxon>
        <taxon>Ascomycota</taxon>
        <taxon>Pezizomycotina</taxon>
        <taxon>Sordariomycetes</taxon>
        <taxon>Hypocreomycetidae</taxon>
        <taxon>Glomerellales</taxon>
        <taxon>Glomerellaceae</taxon>
        <taxon>Colletotrichum</taxon>
        <taxon>Colletotrichum gloeosporioides species complex</taxon>
    </lineage>
</organism>
<feature type="region of interest" description="Disordered" evidence="1">
    <location>
        <begin position="26"/>
        <end position="48"/>
    </location>
</feature>
<protein>
    <submittedName>
        <fullName evidence="2">Uncharacterized protein</fullName>
    </submittedName>
</protein>
<evidence type="ECO:0000313" key="2">
    <source>
        <dbReference type="EMBL" id="KAK1837394.1"/>
    </source>
</evidence>
<gene>
    <name evidence="2" type="ORF">CCHR01_19985</name>
</gene>